<proteinExistence type="predicted"/>
<keyword evidence="1" id="KW-0614">Plasmid</keyword>
<protein>
    <submittedName>
        <fullName evidence="1">Uncharacterized protein</fullName>
    </submittedName>
</protein>
<dbReference type="Proteomes" id="UP001214094">
    <property type="component" value="Plasmid unnamedB"/>
</dbReference>
<reference evidence="1 2" key="1">
    <citation type="submission" date="2023-03" db="EMBL/GenBank/DDBJ databases">
        <title>Comparative genome and transcriptome analysis combination mining strategies for increasing vitamin B12 production of Ensifer adhaerens strain.</title>
        <authorList>
            <person name="Yongheng L."/>
        </authorList>
    </citation>
    <scope>NUCLEOTIDE SEQUENCE [LARGE SCALE GENOMIC DNA]</scope>
    <source>
        <strain evidence="1 2">Casida A-T305</strain>
        <plasmid evidence="1 2">unnamedB</plasmid>
    </source>
</reference>
<organism evidence="1 2">
    <name type="scientific">Ensifer adhaerens</name>
    <name type="common">Sinorhizobium morelense</name>
    <dbReference type="NCBI Taxonomy" id="106592"/>
    <lineage>
        <taxon>Bacteria</taxon>
        <taxon>Pseudomonadati</taxon>
        <taxon>Pseudomonadota</taxon>
        <taxon>Alphaproteobacteria</taxon>
        <taxon>Hyphomicrobiales</taxon>
        <taxon>Rhizobiaceae</taxon>
        <taxon>Sinorhizobium/Ensifer group</taxon>
        <taxon>Ensifer</taxon>
    </lineage>
</organism>
<keyword evidence="2" id="KW-1185">Reference proteome</keyword>
<evidence type="ECO:0000313" key="1">
    <source>
        <dbReference type="EMBL" id="WFP94812.1"/>
    </source>
</evidence>
<geneLocation type="plasmid" evidence="1 2">
    <name>unnamedB</name>
</geneLocation>
<sequence>MFLIRTDLDEAVQKWRDIIFTSLPSDRLGAYVALRKHDLTIELHDVDEESDLLVFASDGEALAERFRLAYPYVVTYAGNPGYPLEYLVWLSFHMQANFDRLGVLEVSATYEDQGGEIENMSAVAMGFSHQTDLEEFIDRFDGQDLSQDPHFGHEVYVAEVRGPSPSPGSSPMMPTPLDAGWPIVKS</sequence>
<evidence type="ECO:0000313" key="2">
    <source>
        <dbReference type="Proteomes" id="UP001214094"/>
    </source>
</evidence>
<accession>A0ABY8HRT7</accession>
<dbReference type="GeneID" id="29522234"/>
<gene>
    <name evidence="1" type="ORF">P4B07_34085</name>
</gene>
<dbReference type="RefSeq" id="WP_034802106.1">
    <property type="nucleotide sequence ID" value="NZ_CP015882.1"/>
</dbReference>
<name>A0ABY8HRT7_ENSAD</name>
<dbReference type="EMBL" id="CP121310">
    <property type="protein sequence ID" value="WFP94812.1"/>
    <property type="molecule type" value="Genomic_DNA"/>
</dbReference>